<dbReference type="KEGG" id="bte:BTH_II1397"/>
<dbReference type="InterPro" id="IPR046342">
    <property type="entry name" value="CBS_dom_sf"/>
</dbReference>
<keyword evidence="13" id="KW-1185">Reference proteome</keyword>
<keyword evidence="6" id="KW-0472">Membrane</keyword>
<evidence type="ECO:0000256" key="5">
    <source>
        <dbReference type="ARBA" id="ARBA00023065"/>
    </source>
</evidence>
<dbReference type="PROSITE" id="PS51371">
    <property type="entry name" value="CBS"/>
    <property type="match status" value="1"/>
</dbReference>
<keyword evidence="4" id="KW-1133">Transmembrane helix</keyword>
<dbReference type="EMBL" id="CP000085">
    <property type="protein sequence ID" value="ABC35691.1"/>
    <property type="molecule type" value="Genomic_DNA"/>
</dbReference>
<evidence type="ECO:0000313" key="12">
    <source>
        <dbReference type="EMBL" id="ABC35691.1"/>
    </source>
</evidence>
<keyword evidence="3" id="KW-0812">Transmembrane</keyword>
<dbReference type="Proteomes" id="UP000001930">
    <property type="component" value="Chromosome II"/>
</dbReference>
<keyword evidence="7" id="KW-0869">Chloride channel</keyword>
<evidence type="ECO:0000256" key="10">
    <source>
        <dbReference type="PROSITE-ProRule" id="PRU00703"/>
    </source>
</evidence>
<dbReference type="AlphaFoldDB" id="Q2T5F6"/>
<keyword evidence="2" id="KW-0813">Transport</keyword>
<dbReference type="InterPro" id="IPR050368">
    <property type="entry name" value="ClC-type_chloride_channel"/>
</dbReference>
<keyword evidence="9" id="KW-0407">Ion channel</keyword>
<evidence type="ECO:0000313" key="13">
    <source>
        <dbReference type="Proteomes" id="UP000001930"/>
    </source>
</evidence>
<dbReference type="HOGENOM" id="CLU_015263_5_0_4"/>
<evidence type="ECO:0000256" key="2">
    <source>
        <dbReference type="ARBA" id="ARBA00022448"/>
    </source>
</evidence>
<keyword evidence="10" id="KW-0129">CBS domain</keyword>
<sequence length="618" mass="64790">MSIAAPHKRDFASNTRLPRIALLALAIGVLSTLAAFALLSLIHLFTNLFFFQQFSFADRSPALNTLGPWAAAVPVAGGVVVGLIARFGSEKIRGHGIPEAIEAILFGKSRMSPKVAILKPLASGIVIGSGGPFGAEGPIIMTGGAIGSLIAQFVKVTAAERKTLLVAGATAGMTAVFGTPVAAVLLAVELLLFEWRPRSFLPVALACAVAGFARAAFFGVGPLFPVETATPTAAALGSCALAGLLSGALACGLSVSLYKTEDWFGKLPVHWMWWPAIGGLAVGIGGLIEPRALGVGYDVIGDLLHGHIVLQIALAILVVKAVIWVIALGSGTSGGVLAPLLMLGAGLGTLLGPVLPGGEPALWPLVCMAATLGATLGAPLTAIVFAFGLTHDANALLPLLTATLVAHGFATVAMKRSIMTEKIARRGYHIYREYGVDPLERHYVDEVMTRDAVTIDADLSADIVRARYFGATQAHRAYPVVRDGVLIGMLDRATLDRGADAHGGNAHVGGRQAGVAQASQTQAADVRVADMLPRRAPLVALADETCRLVATRLALHQLERLPVVADPDTMQLVGIVSRSDLVKPALHHFDDEHKRERFRRARPAAFVKRRFAPARKTG</sequence>
<dbReference type="Gene3D" id="1.10.3080.10">
    <property type="entry name" value="Clc chloride channel"/>
    <property type="match status" value="1"/>
</dbReference>
<dbReference type="PANTHER" id="PTHR43427:SF6">
    <property type="entry name" value="CHLORIDE CHANNEL PROTEIN CLC-E"/>
    <property type="match status" value="1"/>
</dbReference>
<dbReference type="Pfam" id="PF00571">
    <property type="entry name" value="CBS"/>
    <property type="match status" value="2"/>
</dbReference>
<dbReference type="GO" id="GO:0005254">
    <property type="term" value="F:chloride channel activity"/>
    <property type="evidence" value="ECO:0007669"/>
    <property type="project" value="UniProtKB-KW"/>
</dbReference>
<gene>
    <name evidence="12" type="ordered locus">BTH_II1397</name>
</gene>
<dbReference type="SUPFAM" id="SSF81340">
    <property type="entry name" value="Clc chloride channel"/>
    <property type="match status" value="1"/>
</dbReference>
<comment type="subcellular location">
    <subcellularLocation>
        <location evidence="1">Membrane</location>
        <topology evidence="1">Multi-pass membrane protein</topology>
    </subcellularLocation>
</comment>
<dbReference type="InterPro" id="IPR014743">
    <property type="entry name" value="Cl-channel_core"/>
</dbReference>
<evidence type="ECO:0000256" key="4">
    <source>
        <dbReference type="ARBA" id="ARBA00022989"/>
    </source>
</evidence>
<name>Q2T5F6_BURTA</name>
<dbReference type="Gene3D" id="3.10.580.10">
    <property type="entry name" value="CBS-domain"/>
    <property type="match status" value="1"/>
</dbReference>
<reference evidence="12 13" key="1">
    <citation type="journal article" date="2005" name="BMC Genomics">
        <title>Bacterial genome adaptation to niches: divergence of the potential virulence genes in three Burkholderia species of different survival strategies.</title>
        <authorList>
            <person name="Kim H.S."/>
            <person name="Schell M.A."/>
            <person name="Yu Y."/>
            <person name="Ulrich R.L."/>
            <person name="Sarria S.H."/>
            <person name="Nierman W.C."/>
            <person name="DeShazer D."/>
        </authorList>
    </citation>
    <scope>NUCLEOTIDE SEQUENCE [LARGE SCALE GENOMIC DNA]</scope>
    <source>
        <strain evidence="13">ATCC 700388 / DSM 13276 / CCUG 48851 / CIP 106301 / E264</strain>
    </source>
</reference>
<evidence type="ECO:0000256" key="6">
    <source>
        <dbReference type="ARBA" id="ARBA00023136"/>
    </source>
</evidence>
<keyword evidence="8" id="KW-0868">Chloride</keyword>
<dbReference type="SUPFAM" id="SSF54631">
    <property type="entry name" value="CBS-domain pair"/>
    <property type="match status" value="1"/>
</dbReference>
<dbReference type="Pfam" id="PF00654">
    <property type="entry name" value="Voltage_CLC"/>
    <property type="match status" value="1"/>
</dbReference>
<dbReference type="InterPro" id="IPR000644">
    <property type="entry name" value="CBS_dom"/>
</dbReference>
<evidence type="ECO:0000259" key="11">
    <source>
        <dbReference type="PROSITE" id="PS51371"/>
    </source>
</evidence>
<organism evidence="12 13">
    <name type="scientific">Burkholderia thailandensis (strain ATCC 700388 / DSM 13276 / CCUG 48851 / CIP 106301 / E264)</name>
    <dbReference type="NCBI Taxonomy" id="271848"/>
    <lineage>
        <taxon>Bacteria</taxon>
        <taxon>Pseudomonadati</taxon>
        <taxon>Pseudomonadota</taxon>
        <taxon>Betaproteobacteria</taxon>
        <taxon>Burkholderiales</taxon>
        <taxon>Burkholderiaceae</taxon>
        <taxon>Burkholderia</taxon>
        <taxon>pseudomallei group</taxon>
    </lineage>
</organism>
<evidence type="ECO:0000256" key="1">
    <source>
        <dbReference type="ARBA" id="ARBA00004141"/>
    </source>
</evidence>
<evidence type="ECO:0000256" key="8">
    <source>
        <dbReference type="ARBA" id="ARBA00023214"/>
    </source>
</evidence>
<protein>
    <submittedName>
        <fullName evidence="12">Voltage-gated chloride channel/CBS domain protein</fullName>
    </submittedName>
</protein>
<evidence type="ECO:0000256" key="3">
    <source>
        <dbReference type="ARBA" id="ARBA00022692"/>
    </source>
</evidence>
<dbReference type="PRINTS" id="PR00762">
    <property type="entry name" value="CLCHANNEL"/>
</dbReference>
<evidence type="ECO:0000256" key="7">
    <source>
        <dbReference type="ARBA" id="ARBA00023173"/>
    </source>
</evidence>
<evidence type="ECO:0000256" key="9">
    <source>
        <dbReference type="ARBA" id="ARBA00023303"/>
    </source>
</evidence>
<feature type="domain" description="CBS" evidence="11">
    <location>
        <begin position="531"/>
        <end position="592"/>
    </location>
</feature>
<dbReference type="PANTHER" id="PTHR43427">
    <property type="entry name" value="CHLORIDE CHANNEL PROTEIN CLC-E"/>
    <property type="match status" value="1"/>
</dbReference>
<proteinExistence type="predicted"/>
<keyword evidence="5" id="KW-0406">Ion transport</keyword>
<dbReference type="InterPro" id="IPR001807">
    <property type="entry name" value="ClC"/>
</dbReference>
<dbReference type="CDD" id="cd00400">
    <property type="entry name" value="Voltage_gated_ClC"/>
    <property type="match status" value="1"/>
</dbReference>
<accession>Q2T5F6</accession>
<dbReference type="GO" id="GO:0034707">
    <property type="term" value="C:chloride channel complex"/>
    <property type="evidence" value="ECO:0007669"/>
    <property type="project" value="UniProtKB-KW"/>
</dbReference>